<dbReference type="RefSeq" id="WP_087106126.1">
    <property type="nucleotide sequence ID" value="NZ_CBCSCN010000019.1"/>
</dbReference>
<proteinExistence type="predicted"/>
<gene>
    <name evidence="1" type="ORF">EHSB41UT_00262</name>
</gene>
<keyword evidence="2" id="KW-1185">Reference proteome</keyword>
<organism evidence="1 2">
    <name type="scientific">Parendozoicomonas haliclonae</name>
    <dbReference type="NCBI Taxonomy" id="1960125"/>
    <lineage>
        <taxon>Bacteria</taxon>
        <taxon>Pseudomonadati</taxon>
        <taxon>Pseudomonadota</taxon>
        <taxon>Gammaproteobacteria</taxon>
        <taxon>Oceanospirillales</taxon>
        <taxon>Endozoicomonadaceae</taxon>
        <taxon>Parendozoicomonas</taxon>
    </lineage>
</organism>
<protein>
    <submittedName>
        <fullName evidence="1">Uncharacterized protein</fullName>
    </submittedName>
</protein>
<evidence type="ECO:0000313" key="2">
    <source>
        <dbReference type="Proteomes" id="UP000196573"/>
    </source>
</evidence>
<sequence>MISTASVLRRARRQLHDPSATRWSDDDLLDYLNEGQRQTVIFRPEANAVLIKHDLVAGATQRLPDNCHVLIDVLYNIENGEEGRSVTEVTLPNLDASLLSWRSEPRSDRSVHFARNANTPAVFYVYPPNTGAGTVMLSASAEPEPTTRDGNLTLRNGFESALMHFVCYRCLEEDRESEPSAQLASYHEQQYMKMIGVTLAQQEA</sequence>
<evidence type="ECO:0000313" key="1">
    <source>
        <dbReference type="EMBL" id="SMA33330.1"/>
    </source>
</evidence>
<dbReference type="InterPro" id="IPR056209">
    <property type="entry name" value="SU10_adaptor"/>
</dbReference>
<dbReference type="OrthoDB" id="9132369at2"/>
<reference evidence="1 2" key="1">
    <citation type="submission" date="2017-03" db="EMBL/GenBank/DDBJ databases">
        <authorList>
            <person name="Afonso C.L."/>
            <person name="Miller P.J."/>
            <person name="Scott M.A."/>
            <person name="Spackman E."/>
            <person name="Goraichik I."/>
            <person name="Dimitrov K.M."/>
            <person name="Suarez D.L."/>
            <person name="Swayne D.E."/>
        </authorList>
    </citation>
    <scope>NUCLEOTIDE SEQUENCE [LARGE SCALE GENOMIC DNA]</scope>
    <source>
        <strain evidence="1">SB41UT1</strain>
    </source>
</reference>
<dbReference type="Pfam" id="PF24175">
    <property type="entry name" value="SU10_adaptor"/>
    <property type="match status" value="1"/>
</dbReference>
<name>A0A1X7AEV9_9GAMM</name>
<dbReference type="AlphaFoldDB" id="A0A1X7AEV9"/>
<dbReference type="Proteomes" id="UP000196573">
    <property type="component" value="Unassembled WGS sequence"/>
</dbReference>
<dbReference type="EMBL" id="FWPT01000001">
    <property type="protein sequence ID" value="SMA33330.1"/>
    <property type="molecule type" value="Genomic_DNA"/>
</dbReference>
<accession>A0A1X7AEV9</accession>